<accession>A0A2U1L7E6</accession>
<dbReference type="PANTHER" id="PTHR46288">
    <property type="entry name" value="PHORBOL-ESTER/DAG-TYPE DOMAIN-CONTAINING PROTEIN"/>
    <property type="match status" value="1"/>
</dbReference>
<dbReference type="AlphaFoldDB" id="A0A2U1L7E6"/>
<dbReference type="InterPro" id="IPR046349">
    <property type="entry name" value="C1-like_sf"/>
</dbReference>
<feature type="compositionally biased region" description="Polar residues" evidence="2">
    <location>
        <begin position="28"/>
        <end position="49"/>
    </location>
</feature>
<dbReference type="STRING" id="35608.A0A2U1L7E6"/>
<reference evidence="4 5" key="1">
    <citation type="journal article" date="2018" name="Mol. Plant">
        <title>The genome of Artemisia annua provides insight into the evolution of Asteraceae family and artemisinin biosynthesis.</title>
        <authorList>
            <person name="Shen Q."/>
            <person name="Zhang L."/>
            <person name="Liao Z."/>
            <person name="Wang S."/>
            <person name="Yan T."/>
            <person name="Shi P."/>
            <person name="Liu M."/>
            <person name="Fu X."/>
            <person name="Pan Q."/>
            <person name="Wang Y."/>
            <person name="Lv Z."/>
            <person name="Lu X."/>
            <person name="Zhang F."/>
            <person name="Jiang W."/>
            <person name="Ma Y."/>
            <person name="Chen M."/>
            <person name="Hao X."/>
            <person name="Li L."/>
            <person name="Tang Y."/>
            <person name="Lv G."/>
            <person name="Zhou Y."/>
            <person name="Sun X."/>
            <person name="Brodelius P.E."/>
            <person name="Rose J.K.C."/>
            <person name="Tang K."/>
        </authorList>
    </citation>
    <scope>NUCLEOTIDE SEQUENCE [LARGE SCALE GENOMIC DNA]</scope>
    <source>
        <strain evidence="5">cv. Huhao1</strain>
        <tissue evidence="4">Leaf</tissue>
    </source>
</reference>
<sequence>MAQNAPFTTPNPPTISQNMYTSQNFANIPTSAHSSSIPQNTTDHNTAPSSPYEKPSHYEESGPKIAMNQEIKHFSHPHGLVLVNIKPGKKMKTCSGCQDTIVGKGYACVEENCGFQLDESCFNLEKEIRHKSHPAHPLALLSSSPYKNANDMFTCNACFKDGSGFTYHCSICGYDLDVKCANLRETVKRDDHQHFLKLYYKSPSKGGDYAFYCDVCNRVVLQDHWTYYCKECDYGTHLDCVDREKSDDLGGDPNADERTTNELTLNADERTNELTLTKRFEIERINALARQFAIDYLI</sequence>
<dbReference type="OrthoDB" id="1884766at2759"/>
<organism evidence="4 5">
    <name type="scientific">Artemisia annua</name>
    <name type="common">Sweet wormwood</name>
    <dbReference type="NCBI Taxonomy" id="35608"/>
    <lineage>
        <taxon>Eukaryota</taxon>
        <taxon>Viridiplantae</taxon>
        <taxon>Streptophyta</taxon>
        <taxon>Embryophyta</taxon>
        <taxon>Tracheophyta</taxon>
        <taxon>Spermatophyta</taxon>
        <taxon>Magnoliopsida</taxon>
        <taxon>eudicotyledons</taxon>
        <taxon>Gunneridae</taxon>
        <taxon>Pentapetalae</taxon>
        <taxon>asterids</taxon>
        <taxon>campanulids</taxon>
        <taxon>Asterales</taxon>
        <taxon>Asteraceae</taxon>
        <taxon>Asteroideae</taxon>
        <taxon>Anthemideae</taxon>
        <taxon>Artemisiinae</taxon>
        <taxon>Artemisia</taxon>
    </lineage>
</organism>
<name>A0A2U1L7E6_ARTAN</name>
<dbReference type="EMBL" id="PKPP01011053">
    <property type="protein sequence ID" value="PWA44881.1"/>
    <property type="molecule type" value="Genomic_DNA"/>
</dbReference>
<feature type="domain" description="DC1" evidence="3">
    <location>
        <begin position="192"/>
        <end position="241"/>
    </location>
</feature>
<feature type="domain" description="DC1" evidence="3">
    <location>
        <begin position="131"/>
        <end position="181"/>
    </location>
</feature>
<evidence type="ECO:0000256" key="2">
    <source>
        <dbReference type="SAM" id="MobiDB-lite"/>
    </source>
</evidence>
<dbReference type="PANTHER" id="PTHR46288:SF49">
    <property type="entry name" value="CHROMATIN REGULATOR PHD FAMILY"/>
    <property type="match status" value="1"/>
</dbReference>
<feature type="domain" description="DC1" evidence="3">
    <location>
        <begin position="74"/>
        <end position="121"/>
    </location>
</feature>
<dbReference type="Pfam" id="PF03107">
    <property type="entry name" value="C1_2"/>
    <property type="match status" value="3"/>
</dbReference>
<feature type="region of interest" description="Disordered" evidence="2">
    <location>
        <begin position="28"/>
        <end position="60"/>
    </location>
</feature>
<comment type="caution">
    <text evidence="4">The sequence shown here is derived from an EMBL/GenBank/DDBJ whole genome shotgun (WGS) entry which is preliminary data.</text>
</comment>
<evidence type="ECO:0000313" key="5">
    <source>
        <dbReference type="Proteomes" id="UP000245207"/>
    </source>
</evidence>
<dbReference type="SUPFAM" id="SSF57889">
    <property type="entry name" value="Cysteine-rich domain"/>
    <property type="match status" value="1"/>
</dbReference>
<keyword evidence="1" id="KW-0677">Repeat</keyword>
<proteinExistence type="predicted"/>
<gene>
    <name evidence="4" type="ORF">CTI12_AA522690</name>
</gene>
<evidence type="ECO:0000259" key="3">
    <source>
        <dbReference type="Pfam" id="PF03107"/>
    </source>
</evidence>
<keyword evidence="5" id="KW-1185">Reference proteome</keyword>
<evidence type="ECO:0000313" key="4">
    <source>
        <dbReference type="EMBL" id="PWA44881.1"/>
    </source>
</evidence>
<evidence type="ECO:0000256" key="1">
    <source>
        <dbReference type="ARBA" id="ARBA00022737"/>
    </source>
</evidence>
<protein>
    <submittedName>
        <fullName evidence="4">Zinc finger, PHD-type, C1-like protein</fullName>
    </submittedName>
</protein>
<dbReference type="Proteomes" id="UP000245207">
    <property type="component" value="Unassembled WGS sequence"/>
</dbReference>
<dbReference type="InterPro" id="IPR004146">
    <property type="entry name" value="DC1"/>
</dbReference>